<reference evidence="6" key="3">
    <citation type="journal article" date="2019" name="Int. J. Syst. Evol. Microbiol.">
        <title>The Global Catalogue of Microorganisms (GCM) 10K type strain sequencing project: providing services to taxonomists for standard genome sequencing and annotation.</title>
        <authorList>
            <consortium name="The Broad Institute Genomics Platform"/>
            <consortium name="The Broad Institute Genome Sequencing Center for Infectious Disease"/>
            <person name="Wu L."/>
            <person name="Ma J."/>
        </authorList>
    </citation>
    <scope>NUCLEOTIDE SEQUENCE [LARGE SCALE GENOMIC DNA]</scope>
    <source>
        <strain evidence="6">CCM 7403</strain>
    </source>
</reference>
<gene>
    <name evidence="4" type="ORF">E2C04_11065</name>
    <name evidence="3" type="ORF">GCM10007231_32570</name>
</gene>
<evidence type="ECO:0000313" key="3">
    <source>
        <dbReference type="EMBL" id="GGD30592.1"/>
    </source>
</evidence>
<evidence type="ECO:0000313" key="6">
    <source>
        <dbReference type="Proteomes" id="UP000630594"/>
    </source>
</evidence>
<dbReference type="AlphaFoldDB" id="A0A4P7UC40"/>
<dbReference type="InterPro" id="IPR002104">
    <property type="entry name" value="Integrase_catalytic"/>
</dbReference>
<dbReference type="Proteomes" id="UP000297025">
    <property type="component" value="Chromosome"/>
</dbReference>
<reference evidence="3" key="2">
    <citation type="journal article" date="2014" name="Int. J. Syst. Evol. Microbiol.">
        <title>Complete genome of a new Firmicutes species belonging to the dominant human colonic microbiota ('Ruminococcus bicirculans') reveals two chromosomes and a selective capacity to utilize plant glucans.</title>
        <authorList>
            <consortium name="NISC Comparative Sequencing Program"/>
            <person name="Wegmann U."/>
            <person name="Louis P."/>
            <person name="Goesmann A."/>
            <person name="Henrissat B."/>
            <person name="Duncan S.H."/>
            <person name="Flint H.J."/>
        </authorList>
    </citation>
    <scope>NUCLEOTIDE SEQUENCE</scope>
    <source>
        <strain evidence="3">CCM 7403</strain>
    </source>
</reference>
<dbReference type="InterPro" id="IPR011010">
    <property type="entry name" value="DNA_brk_join_enz"/>
</dbReference>
<dbReference type="EMBL" id="BMCK01000006">
    <property type="protein sequence ID" value="GGD30592.1"/>
    <property type="molecule type" value="Genomic_DNA"/>
</dbReference>
<organism evidence="4 5">
    <name type="scientific">Nocardioides daphniae</name>
    <dbReference type="NCBI Taxonomy" id="402297"/>
    <lineage>
        <taxon>Bacteria</taxon>
        <taxon>Bacillati</taxon>
        <taxon>Actinomycetota</taxon>
        <taxon>Actinomycetes</taxon>
        <taxon>Propionibacteriales</taxon>
        <taxon>Nocardioidaceae</taxon>
        <taxon>Nocardioides</taxon>
    </lineage>
</organism>
<evidence type="ECO:0000259" key="2">
    <source>
        <dbReference type="PROSITE" id="PS51898"/>
    </source>
</evidence>
<dbReference type="Proteomes" id="UP000630594">
    <property type="component" value="Unassembled WGS sequence"/>
</dbReference>
<dbReference type="PROSITE" id="PS51898">
    <property type="entry name" value="TYR_RECOMBINASE"/>
    <property type="match status" value="1"/>
</dbReference>
<sequence>MSGRLLAPSTLQSAWTTANKQLGLTATPHDLRHYFASAQIRGGQSIKVLQALLGHKSAMETWDTYGHLIGDEDPRSR</sequence>
<name>A0A4P7UC40_9ACTN</name>
<proteinExistence type="predicted"/>
<dbReference type="OrthoDB" id="1822491at2"/>
<feature type="domain" description="Tyr recombinase" evidence="2">
    <location>
        <begin position="1"/>
        <end position="77"/>
    </location>
</feature>
<dbReference type="RefSeq" id="WP_135832620.1">
    <property type="nucleotide sequence ID" value="NZ_BMCK01000006.1"/>
</dbReference>
<dbReference type="EMBL" id="CP038462">
    <property type="protein sequence ID" value="QCC77576.1"/>
    <property type="molecule type" value="Genomic_DNA"/>
</dbReference>
<reference evidence="4" key="4">
    <citation type="submission" date="2019-03" db="EMBL/GenBank/DDBJ databases">
        <authorList>
            <person name="Huang Y."/>
        </authorList>
    </citation>
    <scope>NUCLEOTIDE SEQUENCE</scope>
    <source>
        <strain evidence="4">JCM 16608</strain>
    </source>
</reference>
<dbReference type="SUPFAM" id="SSF56349">
    <property type="entry name" value="DNA breaking-rejoining enzymes"/>
    <property type="match status" value="1"/>
</dbReference>
<dbReference type="Pfam" id="PF00589">
    <property type="entry name" value="Phage_integrase"/>
    <property type="match status" value="1"/>
</dbReference>
<protein>
    <recommendedName>
        <fullName evidence="2">Tyr recombinase domain-containing protein</fullName>
    </recommendedName>
</protein>
<evidence type="ECO:0000256" key="1">
    <source>
        <dbReference type="ARBA" id="ARBA00023172"/>
    </source>
</evidence>
<dbReference type="GO" id="GO:0006310">
    <property type="term" value="P:DNA recombination"/>
    <property type="evidence" value="ECO:0007669"/>
    <property type="project" value="UniProtKB-KW"/>
</dbReference>
<dbReference type="Gene3D" id="1.10.443.10">
    <property type="entry name" value="Intergrase catalytic core"/>
    <property type="match status" value="1"/>
</dbReference>
<reference evidence="3" key="5">
    <citation type="submission" date="2024-05" db="EMBL/GenBank/DDBJ databases">
        <authorList>
            <person name="Sun Q."/>
            <person name="Sedlacek I."/>
        </authorList>
    </citation>
    <scope>NUCLEOTIDE SEQUENCE</scope>
    <source>
        <strain evidence="3">CCM 7403</strain>
    </source>
</reference>
<dbReference type="GO" id="GO:0015074">
    <property type="term" value="P:DNA integration"/>
    <property type="evidence" value="ECO:0007669"/>
    <property type="project" value="InterPro"/>
</dbReference>
<reference evidence="4 5" key="1">
    <citation type="journal article" date="2008" name="Int. J. Syst. Evol. Microbiol.">
        <title>Nocardioides daphniae sp. nov., isolated from Daphnia cucullata (Crustacea: Cladocera).</title>
        <authorList>
            <person name="Toth E.M."/>
            <person name="Keki Z."/>
            <person name="Homonnay Z.G."/>
            <person name="Borsodi A.K."/>
            <person name="Marialigeti K."/>
            <person name="Schumann P."/>
        </authorList>
    </citation>
    <scope>NUCLEOTIDE SEQUENCE [LARGE SCALE GENOMIC DNA]</scope>
    <source>
        <strain evidence="4 5">JCM 16608</strain>
    </source>
</reference>
<accession>A0A4P7UC40</accession>
<evidence type="ECO:0000313" key="5">
    <source>
        <dbReference type="Proteomes" id="UP000297025"/>
    </source>
</evidence>
<dbReference type="KEGG" id="ndp:E2C04_11065"/>
<dbReference type="GO" id="GO:0003677">
    <property type="term" value="F:DNA binding"/>
    <property type="evidence" value="ECO:0007669"/>
    <property type="project" value="InterPro"/>
</dbReference>
<keyword evidence="1" id="KW-0233">DNA recombination</keyword>
<dbReference type="InterPro" id="IPR013762">
    <property type="entry name" value="Integrase-like_cat_sf"/>
</dbReference>
<keyword evidence="6" id="KW-1185">Reference proteome</keyword>
<evidence type="ECO:0000313" key="4">
    <source>
        <dbReference type="EMBL" id="QCC77576.1"/>
    </source>
</evidence>